<comment type="caution">
    <text evidence="3">The sequence shown here is derived from an EMBL/GenBank/DDBJ whole genome shotgun (WGS) entry which is preliminary data.</text>
</comment>
<dbReference type="PANTHER" id="PTHR12444:SF4">
    <property type="entry name" value="PROTEIN EFR3 HOMOLOG B"/>
    <property type="match status" value="1"/>
</dbReference>
<evidence type="ECO:0000313" key="4">
    <source>
        <dbReference type="Proteomes" id="UP001239994"/>
    </source>
</evidence>
<evidence type="ECO:0000256" key="1">
    <source>
        <dbReference type="ARBA" id="ARBA00010216"/>
    </source>
</evidence>
<feature type="region of interest" description="Disordered" evidence="2">
    <location>
        <begin position="119"/>
        <end position="141"/>
    </location>
</feature>
<dbReference type="Proteomes" id="UP001239994">
    <property type="component" value="Unassembled WGS sequence"/>
</dbReference>
<organism evidence="3 4">
    <name type="scientific">Electrophorus voltai</name>
    <dbReference type="NCBI Taxonomy" id="2609070"/>
    <lineage>
        <taxon>Eukaryota</taxon>
        <taxon>Metazoa</taxon>
        <taxon>Chordata</taxon>
        <taxon>Craniata</taxon>
        <taxon>Vertebrata</taxon>
        <taxon>Euteleostomi</taxon>
        <taxon>Actinopterygii</taxon>
        <taxon>Neopterygii</taxon>
        <taxon>Teleostei</taxon>
        <taxon>Ostariophysi</taxon>
        <taxon>Gymnotiformes</taxon>
        <taxon>Gymnotoidei</taxon>
        <taxon>Gymnotidae</taxon>
        <taxon>Electrophorus</taxon>
    </lineage>
</organism>
<sequence>MEKLIFYALSAPEKLDRIGAYLSERLCRDVVRHRYGYVCIAMEALDQLLMACHCQSINLFVESFLTMVRQLLESDKPNLQILGTNSFVKFANIEEDTPSYHRSYDLFVSRFSEMCHSSYEDPDTRTKSPSPHTEKDKESPVELTERCFRELLGRAAYGNIKNAVKPVLMHLDNHSLWEGKSFAVQCFKIIMYSIQSQHSQLVIQLLLGHLDANRPTVLEVFNILLRQLQLSVDYELTGTYEPYPNAGNKLIKGSEERQLQEAVIKTIGLFANTLPTYQRSEVMLFIMGKFPVPEMDPALGSANTGTPDKTRPCTFVLEDSNDGAGEVPEPMQYKMNPTFHVSLLKPVHYSTVFAATTPINAPAPVAIDRDPAYAVCALLDSWRQNVTLQYLVDGPEMDLNRGFPGLMSWTPLCLWTSTLLTLIVRALGAVVGLELPVLGCQLLPVRFVGSRMIQIMLLKSLLQVTAGFQTTNMLTALPSSFLDPLLSFTLMEDVKIRLLVLNVLISLIDRHDNKLKFSSLRVITDVLTLKLKMNKCSRQDNLFMKKHSQRLYRHIFLASKEKTSGQGHFQSLYTLFGLICVELANEEVVVDLIRLALALQNLALSEEILPVYNRCAIHALSAAYLNLISQLTTVPTFCQHVHEMKTDCQRGKVLVTLSLYNLRWTPDIVQKKNSYQVIYIIISHNQLVILTLQKTPAEQITFETLKQAIVDDVILEEQERERRRQVIERFQTAPFEEIVAHCGARAALLQSKLNQIFEITISQLYGEDCVLIYCENCVQE</sequence>
<evidence type="ECO:0000256" key="2">
    <source>
        <dbReference type="SAM" id="MobiDB-lite"/>
    </source>
</evidence>
<proteinExistence type="inferred from homology"/>
<keyword evidence="4" id="KW-1185">Reference proteome</keyword>
<evidence type="ECO:0008006" key="5">
    <source>
        <dbReference type="Google" id="ProtNLM"/>
    </source>
</evidence>
<accession>A0AAD9DTR1</accession>
<dbReference type="PANTHER" id="PTHR12444">
    <property type="entry name" value="PROTEIN EFR3 HOMOLOG CMP44E"/>
    <property type="match status" value="1"/>
</dbReference>
<evidence type="ECO:0000313" key="3">
    <source>
        <dbReference type="EMBL" id="KAK1792888.1"/>
    </source>
</evidence>
<dbReference type="SUPFAM" id="SSF48371">
    <property type="entry name" value="ARM repeat"/>
    <property type="match status" value="1"/>
</dbReference>
<dbReference type="InterPro" id="IPR049152">
    <property type="entry name" value="EFR3-like_ARM"/>
</dbReference>
<dbReference type="InterPro" id="IPR051851">
    <property type="entry name" value="EFR3_Homologs"/>
</dbReference>
<dbReference type="GO" id="GO:0072659">
    <property type="term" value="P:protein localization to plasma membrane"/>
    <property type="evidence" value="ECO:0007669"/>
    <property type="project" value="TreeGrafter"/>
</dbReference>
<dbReference type="Pfam" id="PF21052">
    <property type="entry name" value="EFR3_ARM"/>
    <property type="match status" value="1"/>
</dbReference>
<comment type="similarity">
    <text evidence="1">Belongs to the EFR3 family.</text>
</comment>
<dbReference type="EMBL" id="JAROKS010000018">
    <property type="protein sequence ID" value="KAK1792888.1"/>
    <property type="molecule type" value="Genomic_DNA"/>
</dbReference>
<dbReference type="GO" id="GO:0005886">
    <property type="term" value="C:plasma membrane"/>
    <property type="evidence" value="ECO:0007669"/>
    <property type="project" value="TreeGrafter"/>
</dbReference>
<dbReference type="InterPro" id="IPR016024">
    <property type="entry name" value="ARM-type_fold"/>
</dbReference>
<protein>
    <recommendedName>
        <fullName evidence="5">EFR3 homolog B</fullName>
    </recommendedName>
</protein>
<gene>
    <name evidence="3" type="ORF">P4O66_001619</name>
</gene>
<dbReference type="AlphaFoldDB" id="A0AAD9DTR1"/>
<name>A0AAD9DTR1_9TELE</name>
<reference evidence="3" key="1">
    <citation type="submission" date="2023-03" db="EMBL/GenBank/DDBJ databases">
        <title>Electrophorus voltai genome.</title>
        <authorList>
            <person name="Bian C."/>
        </authorList>
    </citation>
    <scope>NUCLEOTIDE SEQUENCE</scope>
    <source>
        <strain evidence="3">CB-2022</strain>
        <tissue evidence="3">Muscle</tissue>
    </source>
</reference>